<feature type="transmembrane region" description="Helical" evidence="14">
    <location>
        <begin position="619"/>
        <end position="639"/>
    </location>
</feature>
<feature type="transmembrane region" description="Helical" evidence="14">
    <location>
        <begin position="475"/>
        <end position="498"/>
    </location>
</feature>
<keyword evidence="2" id="KW-0813">Transport</keyword>
<dbReference type="WBParaSite" id="TCONS_00013172.p1">
    <property type="protein sequence ID" value="TCONS_00013172.p1"/>
    <property type="gene ID" value="XLOC_008973"/>
</dbReference>
<dbReference type="WBParaSite" id="SSTP_0000508000.1">
    <property type="protein sequence ID" value="SSTP_0000508000.1"/>
    <property type="gene ID" value="SSTP_0000508000"/>
</dbReference>
<dbReference type="Pfam" id="PF00520">
    <property type="entry name" value="Ion_trans"/>
    <property type="match status" value="1"/>
</dbReference>
<evidence type="ECO:0000256" key="9">
    <source>
        <dbReference type="ARBA" id="ARBA00022989"/>
    </source>
</evidence>
<accession>A0A0K0E6E9</accession>
<evidence type="ECO:0000313" key="17">
    <source>
        <dbReference type="WBParaSite" id="SSTP_0000508000.1"/>
    </source>
</evidence>
<feature type="repeat" description="ANK" evidence="13">
    <location>
        <begin position="221"/>
        <end position="253"/>
    </location>
</feature>
<dbReference type="SMART" id="SM00248">
    <property type="entry name" value="ANK"/>
    <property type="match status" value="4"/>
</dbReference>
<protein>
    <submittedName>
        <fullName evidence="17">ANK_REP_REGION domain-containing protein</fullName>
    </submittedName>
    <submittedName>
        <fullName evidence="18">Ion transport domain-containing protein</fullName>
    </submittedName>
</protein>
<dbReference type="PANTHER" id="PTHR10582:SF28">
    <property type="entry name" value="NANCHUNG, ISOFORM B"/>
    <property type="match status" value="1"/>
</dbReference>
<feature type="transmembrane region" description="Helical" evidence="14">
    <location>
        <begin position="505"/>
        <end position="523"/>
    </location>
</feature>
<evidence type="ECO:0000256" key="6">
    <source>
        <dbReference type="ARBA" id="ARBA00022692"/>
    </source>
</evidence>
<keyword evidence="11 14" id="KW-0472">Membrane</keyword>
<evidence type="ECO:0000256" key="1">
    <source>
        <dbReference type="ARBA" id="ARBA00004651"/>
    </source>
</evidence>
<keyword evidence="16" id="KW-1185">Reference proteome</keyword>
<keyword evidence="9 14" id="KW-1133">Transmembrane helix</keyword>
<evidence type="ECO:0000256" key="13">
    <source>
        <dbReference type="PROSITE-ProRule" id="PRU00023"/>
    </source>
</evidence>
<feature type="repeat" description="ANK" evidence="13">
    <location>
        <begin position="254"/>
        <end position="286"/>
    </location>
</feature>
<keyword evidence="4" id="KW-0109">Calcium transport</keyword>
<evidence type="ECO:0000256" key="2">
    <source>
        <dbReference type="ARBA" id="ARBA00022448"/>
    </source>
</evidence>
<feature type="domain" description="Ion transport" evidence="15">
    <location>
        <begin position="386"/>
        <end position="652"/>
    </location>
</feature>
<sequence>MGASSSTVTAGIKNQVDGKKNHLYKLADVTGNGVLAVLAKEVLKSGKFELLDIQIKENIAPMLYNNGDGEMIPIEEIIAIRHKERTGNTFNVPPSQLKKFICWRIDCRGAVGETLLHVCFLSGLPPHMKLLAQRLLYIFPKIINDYYICDEYYGETALHMAISSENIEIVRFLLKCGASVDQRCCGNFFTADDQKDTRTDTTEFEHVELSKHTRYTGHLYWGEYPLSFAACLSQEECIRMLVVYGADPNWQDTNGNTVLHICAIRSNWEMFDLLLSLGAKLHILNRQGLTPLTTAAYLAKKDMFVKIMTKEKEILWTYGDVRFSHYPLEHIDSIEPSSGKLNRNSALALVVYGNTSEHLNLLPNLIEKLVHKKWVTYGKKTLYTQFAIYIIYFILVLLCFLIRPTPFEREKGAMKLPCFHKMSFKNIFSTIHKQYIIYTILNILSTIGAFLYLLQAYSHIKNVGRKMYFLSLSGFPSKAIFLVSCILMLLTFLFRLLCMHEIEDVIWIINVLLTSLMFLFYLRGFKLVGPFVLMLYKIIIRDLLRFFLIYSIIVIGFSQAFYIIFIGYKRVNGKSTMTKEDTNIMGNISESYVRMFIMSLTEFSVFFEEIQHCDLRTLGIITFIIYMLFVTLLLINMLIAMMTNTYTEVSENSLEWLRQWSAIILMMEQSFTPEMRLKYQVQYSSPMQDGKRIALLVKQRLFQEQ</sequence>
<evidence type="ECO:0000256" key="3">
    <source>
        <dbReference type="ARBA" id="ARBA00022475"/>
    </source>
</evidence>
<dbReference type="GO" id="GO:0005262">
    <property type="term" value="F:calcium channel activity"/>
    <property type="evidence" value="ECO:0007669"/>
    <property type="project" value="UniProtKB-KW"/>
</dbReference>
<keyword evidence="5" id="KW-0107">Calcium channel</keyword>
<dbReference type="PROSITE" id="PS50088">
    <property type="entry name" value="ANK_REPEAT"/>
    <property type="match status" value="3"/>
</dbReference>
<reference evidence="17" key="1">
    <citation type="submission" date="2015-08" db="UniProtKB">
        <authorList>
            <consortium name="WormBaseParasite"/>
        </authorList>
    </citation>
    <scope>IDENTIFICATION</scope>
</reference>
<dbReference type="Gene3D" id="1.25.40.20">
    <property type="entry name" value="Ankyrin repeat-containing domain"/>
    <property type="match status" value="1"/>
</dbReference>
<feature type="repeat" description="ANK" evidence="13">
    <location>
        <begin position="153"/>
        <end position="185"/>
    </location>
</feature>
<evidence type="ECO:0000313" key="18">
    <source>
        <dbReference type="WBParaSite" id="TCONS_00013172.p1"/>
    </source>
</evidence>
<evidence type="ECO:0000256" key="4">
    <source>
        <dbReference type="ARBA" id="ARBA00022568"/>
    </source>
</evidence>
<feature type="transmembrane region" description="Helical" evidence="14">
    <location>
        <begin position="435"/>
        <end position="455"/>
    </location>
</feature>
<dbReference type="InterPro" id="IPR036770">
    <property type="entry name" value="Ankyrin_rpt-contain_sf"/>
</dbReference>
<dbReference type="STRING" id="6248.A0A0K0E6E9"/>
<dbReference type="Pfam" id="PF12796">
    <property type="entry name" value="Ank_2"/>
    <property type="match status" value="2"/>
</dbReference>
<evidence type="ECO:0000313" key="16">
    <source>
        <dbReference type="Proteomes" id="UP000035681"/>
    </source>
</evidence>
<dbReference type="PROSITE" id="PS50297">
    <property type="entry name" value="ANK_REP_REGION"/>
    <property type="match status" value="2"/>
</dbReference>
<evidence type="ECO:0000256" key="11">
    <source>
        <dbReference type="ARBA" id="ARBA00023136"/>
    </source>
</evidence>
<feature type="transmembrane region" description="Helical" evidence="14">
    <location>
        <begin position="543"/>
        <end position="568"/>
    </location>
</feature>
<evidence type="ECO:0000256" key="7">
    <source>
        <dbReference type="ARBA" id="ARBA00022737"/>
    </source>
</evidence>
<keyword evidence="6 14" id="KW-0812">Transmembrane</keyword>
<evidence type="ECO:0000256" key="12">
    <source>
        <dbReference type="ARBA" id="ARBA00023303"/>
    </source>
</evidence>
<keyword evidence="10" id="KW-0406">Ion transport</keyword>
<feature type="transmembrane region" description="Helical" evidence="14">
    <location>
        <begin position="382"/>
        <end position="402"/>
    </location>
</feature>
<name>A0A0K0E6E9_STRER</name>
<dbReference type="AlphaFoldDB" id="A0A0K0E6E9"/>
<dbReference type="GO" id="GO:0098703">
    <property type="term" value="P:calcium ion import across plasma membrane"/>
    <property type="evidence" value="ECO:0007669"/>
    <property type="project" value="TreeGrafter"/>
</dbReference>
<evidence type="ECO:0000256" key="10">
    <source>
        <dbReference type="ARBA" id="ARBA00023065"/>
    </source>
</evidence>
<keyword evidence="12" id="KW-0407">Ion channel</keyword>
<keyword evidence="7" id="KW-0677">Repeat</keyword>
<proteinExistence type="predicted"/>
<dbReference type="GO" id="GO:0005886">
    <property type="term" value="C:plasma membrane"/>
    <property type="evidence" value="ECO:0007669"/>
    <property type="project" value="UniProtKB-SubCell"/>
</dbReference>
<keyword evidence="3" id="KW-1003">Cell membrane</keyword>
<evidence type="ECO:0000256" key="8">
    <source>
        <dbReference type="ARBA" id="ARBA00022837"/>
    </source>
</evidence>
<evidence type="ECO:0000256" key="14">
    <source>
        <dbReference type="SAM" id="Phobius"/>
    </source>
</evidence>
<evidence type="ECO:0000256" key="5">
    <source>
        <dbReference type="ARBA" id="ARBA00022673"/>
    </source>
</evidence>
<organism evidence="17">
    <name type="scientific">Strongyloides stercoralis</name>
    <name type="common">Threadworm</name>
    <dbReference type="NCBI Taxonomy" id="6248"/>
    <lineage>
        <taxon>Eukaryota</taxon>
        <taxon>Metazoa</taxon>
        <taxon>Ecdysozoa</taxon>
        <taxon>Nematoda</taxon>
        <taxon>Chromadorea</taxon>
        <taxon>Rhabditida</taxon>
        <taxon>Tylenchina</taxon>
        <taxon>Panagrolaimomorpha</taxon>
        <taxon>Strongyloidoidea</taxon>
        <taxon>Strongyloididae</taxon>
        <taxon>Strongyloides</taxon>
    </lineage>
</organism>
<dbReference type="PANTHER" id="PTHR10582">
    <property type="entry name" value="TRANSIENT RECEPTOR POTENTIAL ION CHANNEL PROTEIN"/>
    <property type="match status" value="1"/>
</dbReference>
<dbReference type="SUPFAM" id="SSF48403">
    <property type="entry name" value="Ankyrin repeat"/>
    <property type="match status" value="1"/>
</dbReference>
<dbReference type="InterPro" id="IPR002110">
    <property type="entry name" value="Ankyrin_rpt"/>
</dbReference>
<dbReference type="InterPro" id="IPR024862">
    <property type="entry name" value="TRPV"/>
</dbReference>
<dbReference type="InterPro" id="IPR005821">
    <property type="entry name" value="Ion_trans_dom"/>
</dbReference>
<comment type="subcellular location">
    <subcellularLocation>
        <location evidence="1">Cell membrane</location>
        <topology evidence="1">Multi-pass membrane protein</topology>
    </subcellularLocation>
</comment>
<keyword evidence="8" id="KW-0106">Calcium</keyword>
<evidence type="ECO:0000259" key="15">
    <source>
        <dbReference type="Pfam" id="PF00520"/>
    </source>
</evidence>
<keyword evidence="13" id="KW-0040">ANK repeat</keyword>
<dbReference type="Proteomes" id="UP000035681">
    <property type="component" value="Unplaced"/>
</dbReference>